<dbReference type="InterPro" id="IPR002347">
    <property type="entry name" value="SDR_fam"/>
</dbReference>
<dbReference type="GO" id="GO:0016616">
    <property type="term" value="F:oxidoreductase activity, acting on the CH-OH group of donors, NAD or NADP as acceptor"/>
    <property type="evidence" value="ECO:0007669"/>
    <property type="project" value="TreeGrafter"/>
</dbReference>
<dbReference type="PRINTS" id="PR00081">
    <property type="entry name" value="GDHRDH"/>
</dbReference>
<dbReference type="AlphaFoldDB" id="A0A2M7LLN1"/>
<comment type="similarity">
    <text evidence="1">Belongs to the short-chain dehydrogenases/reductases (SDR) family.</text>
</comment>
<evidence type="ECO:0000256" key="2">
    <source>
        <dbReference type="ARBA" id="ARBA00023002"/>
    </source>
</evidence>
<dbReference type="SUPFAM" id="SSF51735">
    <property type="entry name" value="NAD(P)-binding Rossmann-fold domains"/>
    <property type="match status" value="1"/>
</dbReference>
<dbReference type="PANTHER" id="PTHR42760:SF133">
    <property type="entry name" value="3-OXOACYL-[ACYL-CARRIER-PROTEIN] REDUCTASE"/>
    <property type="match status" value="1"/>
</dbReference>
<comment type="caution">
    <text evidence="3">The sequence shown here is derived from an EMBL/GenBank/DDBJ whole genome shotgun (WGS) entry which is preliminary data.</text>
</comment>
<evidence type="ECO:0000313" key="4">
    <source>
        <dbReference type="Proteomes" id="UP000228500"/>
    </source>
</evidence>
<sequence>MTMSQRKVIVIGCSGGIGYKTTETLLGEGYFVIGTSHKKSAKATGLQKNPSFKEVSLDISDLASIKKFAQSLKGEEVYALVNCAGIVRFEGKNNEEDFQIWDETIAVNLSSNFFLAKLLSNNLAHNGRFVMISSTDSYYGGSVTASYAASKAGINSLTKSLSLLFRDKKIRVNSVAPGWVSTPMIEGNSQSFYDKLAETNPLGRIAHPEDIANTIKFLLSSDSDYINGQVLTVDGGYTNQDPTLLIEEEEVK</sequence>
<dbReference type="Gene3D" id="3.40.50.720">
    <property type="entry name" value="NAD(P)-binding Rossmann-like Domain"/>
    <property type="match status" value="1"/>
</dbReference>
<evidence type="ECO:0008006" key="5">
    <source>
        <dbReference type="Google" id="ProtNLM"/>
    </source>
</evidence>
<evidence type="ECO:0000256" key="1">
    <source>
        <dbReference type="ARBA" id="ARBA00006484"/>
    </source>
</evidence>
<name>A0A2M7LLN1_9BACT</name>
<dbReference type="InterPro" id="IPR036291">
    <property type="entry name" value="NAD(P)-bd_dom_sf"/>
</dbReference>
<proteinExistence type="inferred from homology"/>
<dbReference type="InterPro" id="IPR020904">
    <property type="entry name" value="Sc_DH/Rdtase_CS"/>
</dbReference>
<protein>
    <recommendedName>
        <fullName evidence="5">SDR family oxidoreductase</fullName>
    </recommendedName>
</protein>
<dbReference type="Pfam" id="PF13561">
    <property type="entry name" value="adh_short_C2"/>
    <property type="match status" value="1"/>
</dbReference>
<dbReference type="PANTHER" id="PTHR42760">
    <property type="entry name" value="SHORT-CHAIN DEHYDROGENASES/REDUCTASES FAMILY MEMBER"/>
    <property type="match status" value="1"/>
</dbReference>
<gene>
    <name evidence="3" type="ORF">COZ40_00460</name>
</gene>
<dbReference type="EMBL" id="PFJH01000020">
    <property type="protein sequence ID" value="PIX68962.1"/>
    <property type="molecule type" value="Genomic_DNA"/>
</dbReference>
<dbReference type="PRINTS" id="PR00080">
    <property type="entry name" value="SDRFAMILY"/>
</dbReference>
<dbReference type="CDD" id="cd05233">
    <property type="entry name" value="SDR_c"/>
    <property type="match status" value="1"/>
</dbReference>
<keyword evidence="2" id="KW-0560">Oxidoreductase</keyword>
<dbReference type="PROSITE" id="PS00061">
    <property type="entry name" value="ADH_SHORT"/>
    <property type="match status" value="1"/>
</dbReference>
<evidence type="ECO:0000313" key="3">
    <source>
        <dbReference type="EMBL" id="PIX68962.1"/>
    </source>
</evidence>
<reference evidence="4" key="1">
    <citation type="submission" date="2017-09" db="EMBL/GenBank/DDBJ databases">
        <title>Depth-based differentiation of microbial function through sediment-hosted aquifers and enrichment of novel symbionts in the deep terrestrial subsurface.</title>
        <authorList>
            <person name="Probst A.J."/>
            <person name="Ladd B."/>
            <person name="Jarett J.K."/>
            <person name="Geller-Mcgrath D.E."/>
            <person name="Sieber C.M.K."/>
            <person name="Emerson J.B."/>
            <person name="Anantharaman K."/>
            <person name="Thomas B.C."/>
            <person name="Malmstrom R."/>
            <person name="Stieglmeier M."/>
            <person name="Klingl A."/>
            <person name="Woyke T."/>
            <person name="Ryan C.M."/>
            <person name="Banfield J.F."/>
        </authorList>
    </citation>
    <scope>NUCLEOTIDE SEQUENCE [LARGE SCALE GENOMIC DNA]</scope>
</reference>
<organism evidence="3 4">
    <name type="scientific">Candidatus Roizmanbacteria bacterium CG_4_10_14_3_um_filter_39_13</name>
    <dbReference type="NCBI Taxonomy" id="1974831"/>
    <lineage>
        <taxon>Bacteria</taxon>
        <taxon>Candidatus Roizmaniibacteriota</taxon>
    </lineage>
</organism>
<dbReference type="Proteomes" id="UP000228500">
    <property type="component" value="Unassembled WGS sequence"/>
</dbReference>
<accession>A0A2M7LLN1</accession>